<accession>A0A0S4WNW1</accession>
<reference evidence="2" key="1">
    <citation type="submission" date="2015-10" db="EMBL/GenBank/DDBJ databases">
        <authorList>
            <person name="Gilbert D.G."/>
        </authorList>
    </citation>
    <scope>NUCLEOTIDE SEQUENCE</scope>
    <source>
        <strain evidence="2">Phyl III-seqv23</strain>
    </source>
</reference>
<protein>
    <submittedName>
        <fullName evidence="2">Uncharacterized protein</fullName>
    </submittedName>
</protein>
<gene>
    <name evidence="2" type="ORF">RUN215_v1_100050</name>
</gene>
<dbReference type="EMBL" id="LN899820">
    <property type="protein sequence ID" value="CUV53266.1"/>
    <property type="molecule type" value="Genomic_DNA"/>
</dbReference>
<evidence type="ECO:0000256" key="1">
    <source>
        <dbReference type="SAM" id="MobiDB-lite"/>
    </source>
</evidence>
<name>A0A0S4WNW1_RALSL</name>
<evidence type="ECO:0000313" key="2">
    <source>
        <dbReference type="EMBL" id="CUV53266.1"/>
    </source>
</evidence>
<sequence length="41" mass="4570">MASSSDRKNYVDSTTERDIATPDSSLQFERIDISGNFDNVS</sequence>
<proteinExistence type="predicted"/>
<organism evidence="2">
    <name type="scientific">Ralstonia solanacearum</name>
    <name type="common">Pseudomonas solanacearum</name>
    <dbReference type="NCBI Taxonomy" id="305"/>
    <lineage>
        <taxon>Bacteria</taxon>
        <taxon>Pseudomonadati</taxon>
        <taxon>Pseudomonadota</taxon>
        <taxon>Betaproteobacteria</taxon>
        <taxon>Burkholderiales</taxon>
        <taxon>Burkholderiaceae</taxon>
        <taxon>Ralstonia</taxon>
        <taxon>Ralstonia solanacearum species complex</taxon>
    </lineage>
</organism>
<feature type="compositionally biased region" description="Basic and acidic residues" evidence="1">
    <location>
        <begin position="1"/>
        <end position="20"/>
    </location>
</feature>
<feature type="region of interest" description="Disordered" evidence="1">
    <location>
        <begin position="1"/>
        <end position="23"/>
    </location>
</feature>
<dbReference type="AlphaFoldDB" id="A0A0S4WNW1"/>